<dbReference type="Proteomes" id="UP000694865">
    <property type="component" value="Unplaced"/>
</dbReference>
<gene>
    <name evidence="4" type="primary">LOC100373290</name>
</gene>
<keyword evidence="1" id="KW-0677">Repeat</keyword>
<dbReference type="SMART" id="SM00239">
    <property type="entry name" value="C2"/>
    <property type="match status" value="2"/>
</dbReference>
<evidence type="ECO:0000313" key="3">
    <source>
        <dbReference type="Proteomes" id="UP000694865"/>
    </source>
</evidence>
<dbReference type="PANTHER" id="PTHR10024">
    <property type="entry name" value="SYNAPTOTAGMIN"/>
    <property type="match status" value="1"/>
</dbReference>
<evidence type="ECO:0000259" key="2">
    <source>
        <dbReference type="PROSITE" id="PS50004"/>
    </source>
</evidence>
<protein>
    <submittedName>
        <fullName evidence="4">Synaptotagmin-7-like</fullName>
    </submittedName>
</protein>
<dbReference type="Gene3D" id="2.60.40.150">
    <property type="entry name" value="C2 domain"/>
    <property type="match status" value="2"/>
</dbReference>
<accession>A0ABM0GYP8</accession>
<dbReference type="GeneID" id="100373290"/>
<name>A0ABM0GYP8_SACKO</name>
<dbReference type="PRINTS" id="PR00399">
    <property type="entry name" value="SYNAPTOTAGMN"/>
</dbReference>
<reference evidence="4" key="1">
    <citation type="submission" date="2025-08" db="UniProtKB">
        <authorList>
            <consortium name="RefSeq"/>
        </authorList>
    </citation>
    <scope>IDENTIFICATION</scope>
    <source>
        <tissue evidence="4">Testes</tissue>
    </source>
</reference>
<evidence type="ECO:0000256" key="1">
    <source>
        <dbReference type="ARBA" id="ARBA00022737"/>
    </source>
</evidence>
<proteinExistence type="predicted"/>
<dbReference type="InterPro" id="IPR001565">
    <property type="entry name" value="Synaptotagmin"/>
</dbReference>
<keyword evidence="3" id="KW-1185">Reference proteome</keyword>
<organism evidence="3 4">
    <name type="scientific">Saccoglossus kowalevskii</name>
    <name type="common">Acorn worm</name>
    <dbReference type="NCBI Taxonomy" id="10224"/>
    <lineage>
        <taxon>Eukaryota</taxon>
        <taxon>Metazoa</taxon>
        <taxon>Hemichordata</taxon>
        <taxon>Enteropneusta</taxon>
        <taxon>Harrimaniidae</taxon>
        <taxon>Saccoglossus</taxon>
    </lineage>
</organism>
<dbReference type="InterPro" id="IPR037732">
    <property type="entry name" value="C2A_Synaptotagmin-7"/>
</dbReference>
<evidence type="ECO:0000313" key="4">
    <source>
        <dbReference type="RefSeq" id="XP_002740330.1"/>
    </source>
</evidence>
<dbReference type="InterPro" id="IPR000008">
    <property type="entry name" value="C2_dom"/>
</dbReference>
<dbReference type="PANTHER" id="PTHR10024:SF344">
    <property type="entry name" value="SYNAPTOTAGMIN-7"/>
    <property type="match status" value="1"/>
</dbReference>
<feature type="domain" description="C2" evidence="2">
    <location>
        <begin position="154"/>
        <end position="287"/>
    </location>
</feature>
<dbReference type="RefSeq" id="XP_002740330.1">
    <property type="nucleotide sequence ID" value="XM_002740284.1"/>
</dbReference>
<dbReference type="PROSITE" id="PS50004">
    <property type="entry name" value="C2"/>
    <property type="match status" value="2"/>
</dbReference>
<dbReference type="PRINTS" id="PR00360">
    <property type="entry name" value="C2DOMAIN"/>
</dbReference>
<dbReference type="SUPFAM" id="SSF49562">
    <property type="entry name" value="C2 domain (Calcium/lipid-binding domain, CaLB)"/>
    <property type="match status" value="2"/>
</dbReference>
<dbReference type="CDD" id="cd08386">
    <property type="entry name" value="C2A_Synaptotagmin-7"/>
    <property type="match status" value="1"/>
</dbReference>
<dbReference type="Pfam" id="PF00168">
    <property type="entry name" value="C2"/>
    <property type="match status" value="2"/>
</dbReference>
<dbReference type="InterPro" id="IPR035892">
    <property type="entry name" value="C2_domain_sf"/>
</dbReference>
<feature type="domain" description="C2" evidence="2">
    <location>
        <begin position="23"/>
        <end position="143"/>
    </location>
</feature>
<sequence>MSTGAYEEEKGTDEPDCATIDHGLGRLQFQVFYDFTEQTLVVKIFKAVSLPAKDFSGTSDPFVKIMLLPDKKRKLETKVKRKKLNPIWNEMFLFEKFPYNKLQERVLHLQILDYDRFSRNDPIGEVNLPLAELDLTNPTTYWKNLVPCKGSKQSSGELLLSLCYAPTAGRITIVVLKCRDLKAMDLTGKSDPYVKIWLMYKGRRIEKKKTRIKHRDLNPIFNESFIFNITVDKLMDTTFYVTVMDKDRLSRNETIGGVILGPKSGPKEEKHWSDMLAKPRVPVAEWHHLKEIPSP</sequence>